<dbReference type="Pfam" id="PF24924">
    <property type="entry name" value="DUF7745"/>
    <property type="match status" value="2"/>
</dbReference>
<evidence type="ECO:0000259" key="2">
    <source>
        <dbReference type="Pfam" id="PF24924"/>
    </source>
</evidence>
<organism evidence="3 4">
    <name type="scientific">Hibiscus syriacus</name>
    <name type="common">Rose of Sharon</name>
    <dbReference type="NCBI Taxonomy" id="106335"/>
    <lineage>
        <taxon>Eukaryota</taxon>
        <taxon>Viridiplantae</taxon>
        <taxon>Streptophyta</taxon>
        <taxon>Embryophyta</taxon>
        <taxon>Tracheophyta</taxon>
        <taxon>Spermatophyta</taxon>
        <taxon>Magnoliopsida</taxon>
        <taxon>eudicotyledons</taxon>
        <taxon>Gunneridae</taxon>
        <taxon>Pentapetalae</taxon>
        <taxon>rosids</taxon>
        <taxon>malvids</taxon>
        <taxon>Malvales</taxon>
        <taxon>Malvaceae</taxon>
        <taxon>Malvoideae</taxon>
        <taxon>Hibiscus</taxon>
    </lineage>
</organism>
<evidence type="ECO:0000256" key="1">
    <source>
        <dbReference type="SAM" id="MobiDB-lite"/>
    </source>
</evidence>
<comment type="caution">
    <text evidence="3">The sequence shown here is derived from an EMBL/GenBank/DDBJ whole genome shotgun (WGS) entry which is preliminary data.</text>
</comment>
<dbReference type="AlphaFoldDB" id="A0A6A3BU10"/>
<protein>
    <submittedName>
        <fullName evidence="3">Detected protein of confused Function</fullName>
    </submittedName>
</protein>
<dbReference type="PANTHER" id="PTHR48200:SF1">
    <property type="entry name" value="AMINOTRANSFERASE-LIKE PLANT MOBILE DOMAIN-CONTAINING PROTEIN"/>
    <property type="match status" value="1"/>
</dbReference>
<gene>
    <name evidence="3" type="ORF">F3Y22_tig00110013pilonHSYRG00090</name>
</gene>
<reference evidence="3" key="1">
    <citation type="submission" date="2019-09" db="EMBL/GenBank/DDBJ databases">
        <title>Draft genome information of white flower Hibiscus syriacus.</title>
        <authorList>
            <person name="Kim Y.-M."/>
        </authorList>
    </citation>
    <scope>NUCLEOTIDE SEQUENCE [LARGE SCALE GENOMIC DNA]</scope>
    <source>
        <strain evidence="3">YM2019G1</strain>
    </source>
</reference>
<proteinExistence type="predicted"/>
<accession>A0A6A3BU10</accession>
<evidence type="ECO:0000313" key="4">
    <source>
        <dbReference type="Proteomes" id="UP000436088"/>
    </source>
</evidence>
<dbReference type="InterPro" id="IPR056647">
    <property type="entry name" value="DUF7745"/>
</dbReference>
<feature type="region of interest" description="Disordered" evidence="1">
    <location>
        <begin position="176"/>
        <end position="204"/>
    </location>
</feature>
<sequence>MYRTLAVPARFNSTTAASTTASPEQLSLHVHDPIASINSPAVPPRFGSFRQLYPRPPKHRPRPSNNRKTEALAPENFENMWTKGRNYKKDGEKRLIEQFPHHYSAGNPAAVDHAKAISKTREKYPAKLNSSESHVAQPSLIDQSKIEKSFPHEVRNVSYCSSVVSSQEDDHDLVDLEEVESESSDSFTSGEEETGNVMGLDSTGTKVWDAKSNRNLTVSHIHRPLENPEGHIVKKAGGRHVQYRILTKTPSSRKRSRSTRQKLPDWQEVERISFLSGDGQDILNSLNGHGKAEYSSDDSETESFGRLHSGVTASSSAASLSIAESRSLEANSLQNSLVGGSFFKLRCEVLGADIVKSGSRTFAVYSISVTDTTGNYIVPKGRFKGANPSLTVTDSRIRHITGKTQIWLVSYASISLKQNNVQELRDIWDSWKNDRKQKFSQQYGDIALLLHVKTGEPLIRALVQFWNPGYSCFTFNQEDMPFKNRLAKIAGVDEKWVTDRLRNKGLYGLIIFPKILGCIDVVELFEQLPKRVNPAPIILVETFRSLNHCRRASGGRFIGCVQLFQVWIHSHFWKTNWVVYRRFSTTDSDTMTLPELWDAVGYAPLLALRHYGARQFVPATCGLAKSEFEYHGDNYKKMIKEVVDSWKKVFWMDVVASRNMLAPDYVEWRRLRKNDNIPVPDCEDTQTIEEHLRPVPSGLEIAKTEFEAMNNELGKRIKELKAEHYQWNLDADSQKD</sequence>
<feature type="domain" description="DUF7745" evidence="2">
    <location>
        <begin position="506"/>
        <end position="578"/>
    </location>
</feature>
<dbReference type="EMBL" id="VEPZ02000812">
    <property type="protein sequence ID" value="KAE8718399.1"/>
    <property type="molecule type" value="Genomic_DNA"/>
</dbReference>
<dbReference type="PANTHER" id="PTHR48200">
    <property type="entry name" value="PROTEIN, PUTATIVE-RELATED"/>
    <property type="match status" value="1"/>
</dbReference>
<dbReference type="Proteomes" id="UP000436088">
    <property type="component" value="Unassembled WGS sequence"/>
</dbReference>
<keyword evidence="4" id="KW-1185">Reference proteome</keyword>
<name>A0A6A3BU10_HIBSY</name>
<evidence type="ECO:0000313" key="3">
    <source>
        <dbReference type="EMBL" id="KAE8718399.1"/>
    </source>
</evidence>
<feature type="domain" description="DUF7745" evidence="2">
    <location>
        <begin position="425"/>
        <end position="477"/>
    </location>
</feature>